<dbReference type="EMBL" id="MN739370">
    <property type="protein sequence ID" value="QHT01365.1"/>
    <property type="molecule type" value="Genomic_DNA"/>
</dbReference>
<sequence length="34" mass="4038">MDKDSAMILLFKSENLFMLDNSFLTKEGHRTIKY</sequence>
<protein>
    <submittedName>
        <fullName evidence="1">Uncharacterized protein</fullName>
    </submittedName>
</protein>
<proteinExistence type="predicted"/>
<reference evidence="1" key="1">
    <citation type="journal article" date="2020" name="Nature">
        <title>Giant virus diversity and host interactions through global metagenomics.</title>
        <authorList>
            <person name="Schulz F."/>
            <person name="Roux S."/>
            <person name="Paez-Espino D."/>
            <person name="Jungbluth S."/>
            <person name="Walsh D.A."/>
            <person name="Denef V.J."/>
            <person name="McMahon K.D."/>
            <person name="Konstantinidis K.T."/>
            <person name="Eloe-Fadrosh E.A."/>
            <person name="Kyrpides N.C."/>
            <person name="Woyke T."/>
        </authorList>
    </citation>
    <scope>NUCLEOTIDE SEQUENCE</scope>
    <source>
        <strain evidence="1">GVMAG-M-3300020192-26</strain>
    </source>
</reference>
<evidence type="ECO:0000313" key="1">
    <source>
        <dbReference type="EMBL" id="QHT01365.1"/>
    </source>
</evidence>
<dbReference type="AlphaFoldDB" id="A0A6C0CCL4"/>
<name>A0A6C0CCL4_9ZZZZ</name>
<accession>A0A6C0CCL4</accession>
<organism evidence="1">
    <name type="scientific">viral metagenome</name>
    <dbReference type="NCBI Taxonomy" id="1070528"/>
    <lineage>
        <taxon>unclassified sequences</taxon>
        <taxon>metagenomes</taxon>
        <taxon>organismal metagenomes</taxon>
    </lineage>
</organism>